<feature type="transmembrane region" description="Helical" evidence="1">
    <location>
        <begin position="136"/>
        <end position="159"/>
    </location>
</feature>
<proteinExistence type="predicted"/>
<feature type="transmembrane region" description="Helical" evidence="1">
    <location>
        <begin position="327"/>
        <end position="349"/>
    </location>
</feature>
<dbReference type="EMBL" id="VHSG01000005">
    <property type="protein sequence ID" value="TQV84721.1"/>
    <property type="molecule type" value="Genomic_DNA"/>
</dbReference>
<comment type="caution">
    <text evidence="2">The sequence shown here is derived from an EMBL/GenBank/DDBJ whole genome shotgun (WGS) entry which is preliminary data.</text>
</comment>
<dbReference type="PANTHER" id="PTHR34219:SF8">
    <property type="entry name" value="PEPSY DOMAIN-CONTAINING PROTEIN"/>
    <property type="match status" value="1"/>
</dbReference>
<protein>
    <submittedName>
        <fullName evidence="2">PepSY domain-containing protein</fullName>
    </submittedName>
</protein>
<sequence length="369" mass="41588">MNKTLVKVHTWLALVLAVPLLLICLTGSLLVFKHEIDALLIADRVAVDAAGERRSLDNLLEAVNARFDRYEVVGWTLFADPQRADVVFLMARGSQAWSYTFLNPYSGAVLADAYPLGHYLTDWLLDLHATLLLDHAGLLLASLVSTVLCLLGISGLVIYRKFWKRFFTLRWNSRMTVFFTDLHKMVGVVFTPVFLLVGITGAYWNIVHFVHEEFEHTAAHASFVMAERMYSDTVSLETLSARAAARIDGFVPRYISFPHEPDGPMTFFGQVPTGNILLSQYASYVTFSPFKGELLSAADIRDAGLWTKTVDSFRHLHFGTFGGLFTRILWCLAGLAPLVLAITGISVWYRRRSRRSLARRERGLKRRLA</sequence>
<keyword evidence="1" id="KW-1133">Transmembrane helix</keyword>
<dbReference type="Pfam" id="PF03929">
    <property type="entry name" value="PepSY_TM"/>
    <property type="match status" value="1"/>
</dbReference>
<keyword evidence="1" id="KW-0812">Transmembrane</keyword>
<evidence type="ECO:0000313" key="2">
    <source>
        <dbReference type="EMBL" id="TQV84721.1"/>
    </source>
</evidence>
<dbReference type="InterPro" id="IPR005625">
    <property type="entry name" value="PepSY-ass_TM"/>
</dbReference>
<reference evidence="2 3" key="1">
    <citation type="submission" date="2019-06" db="EMBL/GenBank/DDBJ databases">
        <title>Whole genome sequence for Cellvibrionaceae sp. R142.</title>
        <authorList>
            <person name="Wang G."/>
        </authorList>
    </citation>
    <scope>NUCLEOTIDE SEQUENCE [LARGE SCALE GENOMIC DNA]</scope>
    <source>
        <strain evidence="2 3">R142</strain>
    </source>
</reference>
<keyword evidence="3" id="KW-1185">Reference proteome</keyword>
<feature type="transmembrane region" description="Helical" evidence="1">
    <location>
        <begin position="96"/>
        <end position="116"/>
    </location>
</feature>
<organism evidence="2 3">
    <name type="scientific">Exilibacterium tricleocarpae</name>
    <dbReference type="NCBI Taxonomy" id="2591008"/>
    <lineage>
        <taxon>Bacteria</taxon>
        <taxon>Pseudomonadati</taxon>
        <taxon>Pseudomonadota</taxon>
        <taxon>Gammaproteobacteria</taxon>
        <taxon>Cellvibrionales</taxon>
        <taxon>Cellvibrionaceae</taxon>
        <taxon>Exilibacterium</taxon>
    </lineage>
</organism>
<keyword evidence="1" id="KW-0472">Membrane</keyword>
<dbReference type="RefSeq" id="WP_142902926.1">
    <property type="nucleotide sequence ID" value="NZ_ML660088.1"/>
</dbReference>
<accession>A0A545U5H8</accession>
<name>A0A545U5H8_9GAMM</name>
<evidence type="ECO:0000256" key="1">
    <source>
        <dbReference type="SAM" id="Phobius"/>
    </source>
</evidence>
<evidence type="ECO:0000313" key="3">
    <source>
        <dbReference type="Proteomes" id="UP000319732"/>
    </source>
</evidence>
<gene>
    <name evidence="2" type="ORF">FKG94_04145</name>
</gene>
<dbReference type="OrthoDB" id="9776609at2"/>
<dbReference type="AlphaFoldDB" id="A0A545U5H8"/>
<feature type="transmembrane region" description="Helical" evidence="1">
    <location>
        <begin position="185"/>
        <end position="206"/>
    </location>
</feature>
<dbReference type="Proteomes" id="UP000319732">
    <property type="component" value="Unassembled WGS sequence"/>
</dbReference>
<dbReference type="PANTHER" id="PTHR34219">
    <property type="entry name" value="IRON-REGULATED INNER MEMBRANE PROTEIN-RELATED"/>
    <property type="match status" value="1"/>
</dbReference>
<feature type="transmembrane region" description="Helical" evidence="1">
    <location>
        <begin position="12"/>
        <end position="32"/>
    </location>
</feature>